<organism evidence="2 3">
    <name type="scientific">Colletotrichum asianum</name>
    <dbReference type="NCBI Taxonomy" id="702518"/>
    <lineage>
        <taxon>Eukaryota</taxon>
        <taxon>Fungi</taxon>
        <taxon>Dikarya</taxon>
        <taxon>Ascomycota</taxon>
        <taxon>Pezizomycotina</taxon>
        <taxon>Sordariomycetes</taxon>
        <taxon>Hypocreomycetidae</taxon>
        <taxon>Glomerellales</taxon>
        <taxon>Glomerellaceae</taxon>
        <taxon>Colletotrichum</taxon>
        <taxon>Colletotrichum gloeosporioides species complex</taxon>
    </lineage>
</organism>
<keyword evidence="3" id="KW-1185">Reference proteome</keyword>
<sequence length="143" mass="16427">MGNLPILYWKCQCGTRNDVKLRTERLKTDRKVCFIGKHCKKCRKKFSHGSIRSDGISPMKDGTEDEEMPQISEEEKSEMLKVRSRDLCTIMEACRSCGNFEHPSRHAHYNVKANEVYIGIVDGLKNVLNNGYSALQDDEVDRD</sequence>
<protein>
    <submittedName>
        <fullName evidence="2">Uncharacterized protein</fullName>
    </submittedName>
</protein>
<feature type="region of interest" description="Disordered" evidence="1">
    <location>
        <begin position="50"/>
        <end position="78"/>
    </location>
</feature>
<proteinExistence type="predicted"/>
<gene>
    <name evidence="2" type="ORF">GQ607_014367</name>
</gene>
<accession>A0A8H3W1Y4</accession>
<evidence type="ECO:0000256" key="1">
    <source>
        <dbReference type="SAM" id="MobiDB-lite"/>
    </source>
</evidence>
<dbReference type="Proteomes" id="UP000434172">
    <property type="component" value="Unassembled WGS sequence"/>
</dbReference>
<dbReference type="AlphaFoldDB" id="A0A8H3W1Y4"/>
<comment type="caution">
    <text evidence="2">The sequence shown here is derived from an EMBL/GenBank/DDBJ whole genome shotgun (WGS) entry which is preliminary data.</text>
</comment>
<evidence type="ECO:0000313" key="3">
    <source>
        <dbReference type="Proteomes" id="UP000434172"/>
    </source>
</evidence>
<evidence type="ECO:0000313" key="2">
    <source>
        <dbReference type="EMBL" id="KAF0318449.1"/>
    </source>
</evidence>
<dbReference type="EMBL" id="WOWK01000110">
    <property type="protein sequence ID" value="KAF0318449.1"/>
    <property type="molecule type" value="Genomic_DNA"/>
</dbReference>
<name>A0A8H3W1Y4_9PEZI</name>
<reference evidence="2 3" key="1">
    <citation type="submission" date="2019-12" db="EMBL/GenBank/DDBJ databases">
        <title>A genome sequence resource for the geographically widespread anthracnose pathogen Colletotrichum asianum.</title>
        <authorList>
            <person name="Meng Y."/>
        </authorList>
    </citation>
    <scope>NUCLEOTIDE SEQUENCE [LARGE SCALE GENOMIC DNA]</scope>
    <source>
        <strain evidence="2 3">ICMP 18580</strain>
    </source>
</reference>